<feature type="region of interest" description="Disordered" evidence="1">
    <location>
        <begin position="66"/>
        <end position="99"/>
    </location>
</feature>
<keyword evidence="4" id="KW-1185">Reference proteome</keyword>
<keyword evidence="2" id="KW-0732">Signal</keyword>
<comment type="caution">
    <text evidence="3">The sequence shown here is derived from an EMBL/GenBank/DDBJ whole genome shotgun (WGS) entry which is preliminary data.</text>
</comment>
<organism evidence="3 4">
    <name type="scientific">Puccinia striiformis</name>
    <dbReference type="NCBI Taxonomy" id="27350"/>
    <lineage>
        <taxon>Eukaryota</taxon>
        <taxon>Fungi</taxon>
        <taxon>Dikarya</taxon>
        <taxon>Basidiomycota</taxon>
        <taxon>Pucciniomycotina</taxon>
        <taxon>Pucciniomycetes</taxon>
        <taxon>Pucciniales</taxon>
        <taxon>Pucciniaceae</taxon>
        <taxon>Puccinia</taxon>
    </lineage>
</organism>
<feature type="compositionally biased region" description="Polar residues" evidence="1">
    <location>
        <begin position="66"/>
        <end position="76"/>
    </location>
</feature>
<name>A0A2S4VAA5_9BASI</name>
<feature type="signal peptide" evidence="2">
    <location>
        <begin position="1"/>
        <end position="21"/>
    </location>
</feature>
<gene>
    <name evidence="3" type="ORF">PSTT_08962</name>
</gene>
<dbReference type="AlphaFoldDB" id="A0A2S4VAA5"/>
<evidence type="ECO:0000256" key="1">
    <source>
        <dbReference type="SAM" id="MobiDB-lite"/>
    </source>
</evidence>
<sequence>MPGRKLCLLKMALSVLHVAIARLSGPLETAPSSGHTIHPSKDDAIFENLEDIVNLDPVGWRQSSLVSPRLSDQYSAKNRPPQGTRAALSMGPRMIHLPSDNDAIEPFEFGLPRPSLIAPGLSDEYPLGNPSRSASNGPTSNFPTGNTEPEDGLASRLRSTPDRQDRGAHQYQETNSSLGKHPRDAESVGVDHQIRPTKKLIQKLNENSSQFQYRLSVGDEEYVIRKAEKRYQGYANWTKVLSRHAEEFPPRDEEITQSAKQTIEDHIENFPVSFFHDERLPGRYGTTSLVEFHLPPIIFAWISHAPEYERKDYLERNQNMWTFKRNLRRKIRPIFRSLNIIHNMAASNGLHHEIPQLTQDTHKELLTWFHDLIFAEKGACPKSALIIQRERLLTKPGLLIQRHN</sequence>
<feature type="region of interest" description="Disordered" evidence="1">
    <location>
        <begin position="120"/>
        <end position="190"/>
    </location>
</feature>
<reference evidence="3" key="1">
    <citation type="submission" date="2017-12" db="EMBL/GenBank/DDBJ databases">
        <title>Gene loss provides genomic basis for host adaptation in cereal stripe rust fungi.</title>
        <authorList>
            <person name="Xia C."/>
        </authorList>
    </citation>
    <scope>NUCLEOTIDE SEQUENCE [LARGE SCALE GENOMIC DNA]</scope>
    <source>
        <strain evidence="3">93-210</strain>
    </source>
</reference>
<dbReference type="Proteomes" id="UP000239156">
    <property type="component" value="Unassembled WGS sequence"/>
</dbReference>
<dbReference type="EMBL" id="PKSL01000086">
    <property type="protein sequence ID" value="POW06472.1"/>
    <property type="molecule type" value="Genomic_DNA"/>
</dbReference>
<proteinExistence type="predicted"/>
<evidence type="ECO:0000313" key="4">
    <source>
        <dbReference type="Proteomes" id="UP000239156"/>
    </source>
</evidence>
<evidence type="ECO:0000313" key="3">
    <source>
        <dbReference type="EMBL" id="POW06472.1"/>
    </source>
</evidence>
<feature type="chain" id="PRO_5015496630" evidence="2">
    <location>
        <begin position="22"/>
        <end position="404"/>
    </location>
</feature>
<evidence type="ECO:0000256" key="2">
    <source>
        <dbReference type="SAM" id="SignalP"/>
    </source>
</evidence>
<feature type="compositionally biased region" description="Polar residues" evidence="1">
    <location>
        <begin position="130"/>
        <end position="147"/>
    </location>
</feature>
<dbReference type="VEuPathDB" id="FungiDB:PSTT_08962"/>
<dbReference type="VEuPathDB" id="FungiDB:PSHT_04408"/>
<protein>
    <submittedName>
        <fullName evidence="3">Uncharacterized protein</fullName>
    </submittedName>
</protein>
<accession>A0A2S4VAA5</accession>
<feature type="compositionally biased region" description="Basic and acidic residues" evidence="1">
    <location>
        <begin position="159"/>
        <end position="168"/>
    </location>
</feature>